<evidence type="ECO:0000313" key="1">
    <source>
        <dbReference type="EMBL" id="KAF2168433.1"/>
    </source>
</evidence>
<sequence>MAGHIPLGNKPTTTSLHPSFHSPKAIVQAITSPIKGSKHRWLAETAAEVRSLHLWLEAFARELASAQAHQTPLSSRLLVECLALVSDLFFFGALANARIHWEAGFPRNVNGCTEPEGDEIRINVTNAYDGNISPERYAVKLLVFIAHEALHAFWVQYACRGHDACWEEWGASGHGMAWQRMAFEVERALEYAGVEGVSLVRAAAAREERDAFRDEGVVWSPSREDVLRYFGGRCPVSGRVYTRDWRDKLKALFKW</sequence>
<dbReference type="OrthoDB" id="3792500at2759"/>
<dbReference type="RefSeq" id="XP_033669322.1">
    <property type="nucleotide sequence ID" value="XM_033805740.1"/>
</dbReference>
<reference evidence="1" key="1">
    <citation type="journal article" date="2020" name="Stud. Mycol.">
        <title>101 Dothideomycetes genomes: a test case for predicting lifestyles and emergence of pathogens.</title>
        <authorList>
            <person name="Haridas S."/>
            <person name="Albert R."/>
            <person name="Binder M."/>
            <person name="Bloem J."/>
            <person name="Labutti K."/>
            <person name="Salamov A."/>
            <person name="Andreopoulos B."/>
            <person name="Baker S."/>
            <person name="Barry K."/>
            <person name="Bills G."/>
            <person name="Bluhm B."/>
            <person name="Cannon C."/>
            <person name="Castanera R."/>
            <person name="Culley D."/>
            <person name="Daum C."/>
            <person name="Ezra D."/>
            <person name="Gonzalez J."/>
            <person name="Henrissat B."/>
            <person name="Kuo A."/>
            <person name="Liang C."/>
            <person name="Lipzen A."/>
            <person name="Lutzoni F."/>
            <person name="Magnuson J."/>
            <person name="Mondo S."/>
            <person name="Nolan M."/>
            <person name="Ohm R."/>
            <person name="Pangilinan J."/>
            <person name="Park H.-J."/>
            <person name="Ramirez L."/>
            <person name="Alfaro M."/>
            <person name="Sun H."/>
            <person name="Tritt A."/>
            <person name="Yoshinaga Y."/>
            <person name="Zwiers L.-H."/>
            <person name="Turgeon B."/>
            <person name="Goodwin S."/>
            <person name="Spatafora J."/>
            <person name="Crous P."/>
            <person name="Grigoriev I."/>
        </authorList>
    </citation>
    <scope>NUCLEOTIDE SEQUENCE</scope>
    <source>
        <strain evidence="1">ATCC 36951</strain>
    </source>
</reference>
<accession>A0A6A6CP45</accession>
<gene>
    <name evidence="1" type="ORF">M409DRAFT_21183</name>
</gene>
<name>A0A6A6CP45_ZASCE</name>
<dbReference type="GeneID" id="54559012"/>
<protein>
    <submittedName>
        <fullName evidence="1">Uncharacterized protein</fullName>
    </submittedName>
</protein>
<dbReference type="EMBL" id="ML993590">
    <property type="protein sequence ID" value="KAF2168433.1"/>
    <property type="molecule type" value="Genomic_DNA"/>
</dbReference>
<evidence type="ECO:0000313" key="2">
    <source>
        <dbReference type="Proteomes" id="UP000799537"/>
    </source>
</evidence>
<keyword evidence="2" id="KW-1185">Reference proteome</keyword>
<organism evidence="1 2">
    <name type="scientific">Zasmidium cellare ATCC 36951</name>
    <dbReference type="NCBI Taxonomy" id="1080233"/>
    <lineage>
        <taxon>Eukaryota</taxon>
        <taxon>Fungi</taxon>
        <taxon>Dikarya</taxon>
        <taxon>Ascomycota</taxon>
        <taxon>Pezizomycotina</taxon>
        <taxon>Dothideomycetes</taxon>
        <taxon>Dothideomycetidae</taxon>
        <taxon>Mycosphaerellales</taxon>
        <taxon>Mycosphaerellaceae</taxon>
        <taxon>Zasmidium</taxon>
    </lineage>
</organism>
<dbReference type="AlphaFoldDB" id="A0A6A6CP45"/>
<proteinExistence type="predicted"/>
<dbReference type="Proteomes" id="UP000799537">
    <property type="component" value="Unassembled WGS sequence"/>
</dbReference>